<evidence type="ECO:0000259" key="4">
    <source>
        <dbReference type="Pfam" id="PF02576"/>
    </source>
</evidence>
<organism evidence="5 6">
    <name type="scientific">Corynebacterium diphtheriae</name>
    <dbReference type="NCBI Taxonomy" id="1717"/>
    <lineage>
        <taxon>Bacteria</taxon>
        <taxon>Bacillati</taxon>
        <taxon>Actinomycetota</taxon>
        <taxon>Actinomycetes</taxon>
        <taxon>Mycobacteriales</taxon>
        <taxon>Corynebacteriaceae</taxon>
        <taxon>Corynebacterium</taxon>
    </lineage>
</organism>
<dbReference type="KEGG" id="cdip:ERS451417_01505"/>
<dbReference type="EMBL" id="CADDAV010000020">
    <property type="protein sequence ID" value="CAB0609622.1"/>
    <property type="molecule type" value="Genomic_DNA"/>
</dbReference>
<dbReference type="GeneID" id="29421259"/>
<protein>
    <recommendedName>
        <fullName evidence="3">Ribosome maturation factor RimP</fullName>
    </recommendedName>
</protein>
<evidence type="ECO:0000313" key="5">
    <source>
        <dbReference type="EMBL" id="CAB0609622.1"/>
    </source>
</evidence>
<accession>A0A0D6GH97</accession>
<dbReference type="PANTHER" id="PTHR33867:SF1">
    <property type="entry name" value="RIBOSOME MATURATION FACTOR RIMP"/>
    <property type="match status" value="1"/>
</dbReference>
<comment type="subcellular location">
    <subcellularLocation>
        <location evidence="3">Cytoplasm</location>
    </subcellularLocation>
</comment>
<dbReference type="InterPro" id="IPR035956">
    <property type="entry name" value="RimP_N_sf"/>
</dbReference>
<comment type="similarity">
    <text evidence="3">Belongs to the RimP family.</text>
</comment>
<reference evidence="5 6" key="1">
    <citation type="submission" date="2020-02" db="EMBL/GenBank/DDBJ databases">
        <authorList>
            <person name="Brisse S."/>
        </authorList>
    </citation>
    <scope>NUCLEOTIDE SEQUENCE [LARGE SCALE GENOMIC DNA]</scope>
    <source>
        <strain evidence="5">CIP107547</strain>
    </source>
</reference>
<dbReference type="NCBIfam" id="NF000930">
    <property type="entry name" value="PRK00092.2-2"/>
    <property type="match status" value="1"/>
</dbReference>
<dbReference type="KEGG" id="cdi:DIP1480"/>
<dbReference type="OrthoDB" id="9805006at2"/>
<comment type="caution">
    <text evidence="5">The sequence shown here is derived from an EMBL/GenBank/DDBJ whole genome shotgun (WGS) entry which is preliminary data.</text>
</comment>
<proteinExistence type="inferred from homology"/>
<dbReference type="SMR" id="A0A0D6GH97"/>
<keyword evidence="1 3" id="KW-0963">Cytoplasm</keyword>
<name>A0A0D6GH97_CORDP</name>
<dbReference type="Proteomes" id="UP000480222">
    <property type="component" value="Unassembled WGS sequence"/>
</dbReference>
<evidence type="ECO:0000256" key="1">
    <source>
        <dbReference type="ARBA" id="ARBA00022490"/>
    </source>
</evidence>
<gene>
    <name evidence="3" type="primary">rimP</name>
    <name evidence="5" type="ORF">CIP107547_01689</name>
</gene>
<keyword evidence="2 3" id="KW-0690">Ribosome biogenesis</keyword>
<feature type="domain" description="Ribosome maturation factor RimP N-terminal" evidence="4">
    <location>
        <begin position="12"/>
        <end position="89"/>
    </location>
</feature>
<evidence type="ECO:0000256" key="2">
    <source>
        <dbReference type="ARBA" id="ARBA00022517"/>
    </source>
</evidence>
<dbReference type="Gene3D" id="3.30.300.70">
    <property type="entry name" value="RimP-like superfamily, N-terminal"/>
    <property type="match status" value="1"/>
</dbReference>
<comment type="function">
    <text evidence="3">Required for maturation of 30S ribosomal subunits.</text>
</comment>
<sequence>MAFPTVEVLTELVTPVVAQHNMDLEGIRINKAGKKSLVAVSVDSDFRPDLDQLELVSNQISEVFDAGEAAGELSFGAGYTLEVGTPGLDQPLASARRWRRNRHRLVALEVEGKKSVERIGALNDDETAVIVVKRRGKKLVVRSVQLAENTQAVVEIEFAKPAEDELALTALEFDQALDRGEENK</sequence>
<dbReference type="AlphaFoldDB" id="A0A0D6GH97"/>
<evidence type="ECO:0000256" key="3">
    <source>
        <dbReference type="HAMAP-Rule" id="MF_01077"/>
    </source>
</evidence>
<dbReference type="Pfam" id="PF02576">
    <property type="entry name" value="RimP_N"/>
    <property type="match status" value="1"/>
</dbReference>
<dbReference type="InterPro" id="IPR028989">
    <property type="entry name" value="RimP_N"/>
</dbReference>
<evidence type="ECO:0000313" key="6">
    <source>
        <dbReference type="Proteomes" id="UP000480222"/>
    </source>
</evidence>
<dbReference type="GO" id="GO:0006412">
    <property type="term" value="P:translation"/>
    <property type="evidence" value="ECO:0007669"/>
    <property type="project" value="TreeGrafter"/>
</dbReference>
<dbReference type="GO" id="GO:0000028">
    <property type="term" value="P:ribosomal small subunit assembly"/>
    <property type="evidence" value="ECO:0007669"/>
    <property type="project" value="TreeGrafter"/>
</dbReference>
<dbReference type="HAMAP" id="MF_01077">
    <property type="entry name" value="RimP"/>
    <property type="match status" value="1"/>
</dbReference>
<dbReference type="InterPro" id="IPR003728">
    <property type="entry name" value="Ribosome_maturation_RimP"/>
</dbReference>
<dbReference type="SUPFAM" id="SSF75420">
    <property type="entry name" value="YhbC-like, N-terminal domain"/>
    <property type="match status" value="1"/>
</dbReference>
<dbReference type="OMA" id="TEHRHYV"/>
<dbReference type="GO" id="GO:0005829">
    <property type="term" value="C:cytosol"/>
    <property type="evidence" value="ECO:0007669"/>
    <property type="project" value="TreeGrafter"/>
</dbReference>
<dbReference type="RefSeq" id="WP_010935095.1">
    <property type="nucleotide sequence ID" value="NZ_CABVGJ010000006.1"/>
</dbReference>
<dbReference type="PANTHER" id="PTHR33867">
    <property type="entry name" value="RIBOSOME MATURATION FACTOR RIMP"/>
    <property type="match status" value="1"/>
</dbReference>